<dbReference type="SMART" id="SM00304">
    <property type="entry name" value="HAMP"/>
    <property type="match status" value="1"/>
</dbReference>
<evidence type="ECO:0000256" key="2">
    <source>
        <dbReference type="ARBA" id="ARBA00022519"/>
    </source>
</evidence>
<dbReference type="InterPro" id="IPR024478">
    <property type="entry name" value="HlyB_4HB_MCP"/>
</dbReference>
<keyword evidence="7" id="KW-0812">Transmembrane</keyword>
<dbReference type="Pfam" id="PF00672">
    <property type="entry name" value="HAMP"/>
    <property type="match status" value="1"/>
</dbReference>
<comment type="similarity">
    <text evidence="4">Belongs to the methyl-accepting chemotaxis (MCP) protein family.</text>
</comment>
<dbReference type="PRINTS" id="PR00260">
    <property type="entry name" value="CHEMTRNSDUCR"/>
</dbReference>
<keyword evidence="7" id="KW-0472">Membrane</keyword>
<sequence length="560" mass="58453">MPRLVDISIRVRIFAAFGLVLFVTLGLGGFGLAQLTRIDDAADVVVGNSLPSVIESNAILKDVINYRRYQSAMLLNTDPEAITERKKSLAELAADIAAKRKAYEVLITTDRDAFEKFDRAWARFLPLAAEIESLMKAGKRDELMVIYNGPARLTVDEALKALDEAVEINQRDGKDAGDTITAATQSATFGTIVALIAAAGLSIGAGLTTVTTVAGPVNRLTDTMNRLSRRDLTASVDGADRKDEIGAMARAVQVFKDGLIEAERLTAAQKAEEKAKAARTARIDSLIRSFDDTSSESLRAVAAAATELDATAQSMAAIADETGRQAGSAASAAEETTANVQTVASAAEEMAASIQEINRQVNRAKDVAQRAAESVQETNVTVEGLTAATQKIGEVVTLIQAIAAQTNLLALNATIEAARAGEAGKGFAVVASEVKNLAGQTAKATEEIAAQISAVQRVSAETSTAIQTIGTIIEEVNGISATIAAAMEQQGASTNEISRNVTQAAAGTQEVSANIGQVTQVTGQAGAAATQVLGAAGELARHSETLKQEVERFLAAIKAA</sequence>
<dbReference type="InterPro" id="IPR004089">
    <property type="entry name" value="MCPsignal_dom"/>
</dbReference>
<name>A0ABW2KQ95_9PROT</name>
<dbReference type="PANTHER" id="PTHR32089:SF112">
    <property type="entry name" value="LYSOZYME-LIKE PROTEIN-RELATED"/>
    <property type="match status" value="1"/>
</dbReference>
<keyword evidence="2" id="KW-0997">Cell inner membrane</keyword>
<dbReference type="PROSITE" id="PS50885">
    <property type="entry name" value="HAMP"/>
    <property type="match status" value="1"/>
</dbReference>
<evidence type="ECO:0000256" key="5">
    <source>
        <dbReference type="PROSITE-ProRule" id="PRU00284"/>
    </source>
</evidence>
<dbReference type="PROSITE" id="PS50192">
    <property type="entry name" value="T_SNARE"/>
    <property type="match status" value="1"/>
</dbReference>
<dbReference type="Proteomes" id="UP001596456">
    <property type="component" value="Unassembled WGS sequence"/>
</dbReference>
<organism evidence="11 12">
    <name type="scientific">Rhodocista pekingensis</name>
    <dbReference type="NCBI Taxonomy" id="201185"/>
    <lineage>
        <taxon>Bacteria</taxon>
        <taxon>Pseudomonadati</taxon>
        <taxon>Pseudomonadota</taxon>
        <taxon>Alphaproteobacteria</taxon>
        <taxon>Rhodospirillales</taxon>
        <taxon>Azospirillaceae</taxon>
        <taxon>Rhodocista</taxon>
    </lineage>
</organism>
<dbReference type="SUPFAM" id="SSF58104">
    <property type="entry name" value="Methyl-accepting chemotaxis protein (MCP) signaling domain"/>
    <property type="match status" value="1"/>
</dbReference>
<dbReference type="Gene3D" id="1.10.287.950">
    <property type="entry name" value="Methyl-accepting chemotaxis protein"/>
    <property type="match status" value="1"/>
</dbReference>
<keyword evidence="6" id="KW-0175">Coiled coil</keyword>
<dbReference type="InterPro" id="IPR003660">
    <property type="entry name" value="HAMP_dom"/>
</dbReference>
<dbReference type="PROSITE" id="PS50111">
    <property type="entry name" value="CHEMOTAXIS_TRANSDUC_2"/>
    <property type="match status" value="1"/>
</dbReference>
<dbReference type="EMBL" id="JBHTCM010000003">
    <property type="protein sequence ID" value="MFC7331600.1"/>
    <property type="molecule type" value="Genomic_DNA"/>
</dbReference>
<keyword evidence="7" id="KW-1133">Transmembrane helix</keyword>
<feature type="domain" description="T-SNARE coiled-coil homology" evidence="9">
    <location>
        <begin position="456"/>
        <end position="518"/>
    </location>
</feature>
<dbReference type="InterPro" id="IPR000727">
    <property type="entry name" value="T_SNARE_dom"/>
</dbReference>
<comment type="subcellular location">
    <subcellularLocation>
        <location evidence="1">Cell inner membrane</location>
        <topology evidence="1">Multi-pass membrane protein</topology>
    </subcellularLocation>
</comment>
<dbReference type="InterPro" id="IPR004090">
    <property type="entry name" value="Chemotax_Me-accpt_rcpt"/>
</dbReference>
<dbReference type="PANTHER" id="PTHR32089">
    <property type="entry name" value="METHYL-ACCEPTING CHEMOTAXIS PROTEIN MCPB"/>
    <property type="match status" value="1"/>
</dbReference>
<dbReference type="SMART" id="SM00283">
    <property type="entry name" value="MA"/>
    <property type="match status" value="1"/>
</dbReference>
<comment type="caution">
    <text evidence="11">The sequence shown here is derived from an EMBL/GenBank/DDBJ whole genome shotgun (WGS) entry which is preliminary data.</text>
</comment>
<keyword evidence="12" id="KW-1185">Reference proteome</keyword>
<evidence type="ECO:0000259" key="10">
    <source>
        <dbReference type="PROSITE" id="PS50885"/>
    </source>
</evidence>
<evidence type="ECO:0000259" key="8">
    <source>
        <dbReference type="PROSITE" id="PS50111"/>
    </source>
</evidence>
<gene>
    <name evidence="11" type="ORF">ACFQPS_00360</name>
</gene>
<evidence type="ECO:0000313" key="12">
    <source>
        <dbReference type="Proteomes" id="UP001596456"/>
    </source>
</evidence>
<dbReference type="Pfam" id="PF12729">
    <property type="entry name" value="4HB_MCP_1"/>
    <property type="match status" value="1"/>
</dbReference>
<reference evidence="12" key="1">
    <citation type="journal article" date="2019" name="Int. J. Syst. Evol. Microbiol.">
        <title>The Global Catalogue of Microorganisms (GCM) 10K type strain sequencing project: providing services to taxonomists for standard genome sequencing and annotation.</title>
        <authorList>
            <consortium name="The Broad Institute Genomics Platform"/>
            <consortium name="The Broad Institute Genome Sequencing Center for Infectious Disease"/>
            <person name="Wu L."/>
            <person name="Ma J."/>
        </authorList>
    </citation>
    <scope>NUCLEOTIDE SEQUENCE [LARGE SCALE GENOMIC DNA]</scope>
    <source>
        <strain evidence="12">CGMCC 1.16275</strain>
    </source>
</reference>
<keyword evidence="2" id="KW-1003">Cell membrane</keyword>
<evidence type="ECO:0000256" key="4">
    <source>
        <dbReference type="ARBA" id="ARBA00029447"/>
    </source>
</evidence>
<dbReference type="InterPro" id="IPR047347">
    <property type="entry name" value="YvaQ-like_sensor"/>
</dbReference>
<accession>A0ABW2KQ95</accession>
<keyword evidence="3 5" id="KW-0807">Transducer</keyword>
<dbReference type="CDD" id="cd06225">
    <property type="entry name" value="HAMP"/>
    <property type="match status" value="1"/>
</dbReference>
<feature type="coiled-coil region" evidence="6">
    <location>
        <begin position="347"/>
        <end position="374"/>
    </location>
</feature>
<evidence type="ECO:0000256" key="1">
    <source>
        <dbReference type="ARBA" id="ARBA00004429"/>
    </source>
</evidence>
<evidence type="ECO:0000256" key="3">
    <source>
        <dbReference type="ARBA" id="ARBA00023224"/>
    </source>
</evidence>
<dbReference type="Pfam" id="PF00015">
    <property type="entry name" value="MCPsignal"/>
    <property type="match status" value="1"/>
</dbReference>
<dbReference type="Gene3D" id="6.10.340.10">
    <property type="match status" value="1"/>
</dbReference>
<evidence type="ECO:0000259" key="9">
    <source>
        <dbReference type="PROSITE" id="PS50192"/>
    </source>
</evidence>
<feature type="transmembrane region" description="Helical" evidence="7">
    <location>
        <begin position="12"/>
        <end position="33"/>
    </location>
</feature>
<evidence type="ECO:0000256" key="7">
    <source>
        <dbReference type="SAM" id="Phobius"/>
    </source>
</evidence>
<dbReference type="CDD" id="cd19411">
    <property type="entry name" value="MCP2201-like_sensor"/>
    <property type="match status" value="1"/>
</dbReference>
<protein>
    <submittedName>
        <fullName evidence="11">Methyl-accepting chemotaxis protein</fullName>
    </submittedName>
</protein>
<proteinExistence type="inferred from homology"/>
<feature type="domain" description="Methyl-accepting transducer" evidence="8">
    <location>
        <begin position="304"/>
        <end position="540"/>
    </location>
</feature>
<dbReference type="RefSeq" id="WP_377355476.1">
    <property type="nucleotide sequence ID" value="NZ_JBHTCM010000003.1"/>
</dbReference>
<feature type="domain" description="HAMP" evidence="10">
    <location>
        <begin position="211"/>
        <end position="264"/>
    </location>
</feature>
<evidence type="ECO:0000313" key="11">
    <source>
        <dbReference type="EMBL" id="MFC7331600.1"/>
    </source>
</evidence>
<evidence type="ECO:0000256" key="6">
    <source>
        <dbReference type="SAM" id="Coils"/>
    </source>
</evidence>